<dbReference type="Proteomes" id="UP000822271">
    <property type="component" value="Unassembled WGS sequence"/>
</dbReference>
<feature type="domain" description="GGDEF" evidence="3">
    <location>
        <begin position="560"/>
        <end position="693"/>
    </location>
</feature>
<dbReference type="SUPFAM" id="SSF55073">
    <property type="entry name" value="Nucleotide cyclase"/>
    <property type="match status" value="1"/>
</dbReference>
<proteinExistence type="predicted"/>
<accession>A0A2J0T1B6</accession>
<dbReference type="CDD" id="cd01948">
    <property type="entry name" value="EAL"/>
    <property type="match status" value="1"/>
</dbReference>
<feature type="domain" description="EAL" evidence="2">
    <location>
        <begin position="702"/>
        <end position="947"/>
    </location>
</feature>
<dbReference type="InterPro" id="IPR001633">
    <property type="entry name" value="EAL_dom"/>
</dbReference>
<evidence type="ECO:0000259" key="2">
    <source>
        <dbReference type="PROSITE" id="PS50883"/>
    </source>
</evidence>
<dbReference type="GO" id="GO:0071111">
    <property type="term" value="F:cyclic-guanylate-specific phosphodiesterase activity"/>
    <property type="evidence" value="ECO:0007669"/>
    <property type="project" value="InterPro"/>
</dbReference>
<dbReference type="InterPro" id="IPR000160">
    <property type="entry name" value="GGDEF_dom"/>
</dbReference>
<feature type="coiled-coil region" evidence="1">
    <location>
        <begin position="290"/>
        <end position="324"/>
    </location>
</feature>
<dbReference type="EMBL" id="RAUE01000024">
    <property type="protein sequence ID" value="MBA0312122.1"/>
    <property type="molecule type" value="Genomic_DNA"/>
</dbReference>
<protein>
    <submittedName>
        <fullName evidence="4">GGDEF domain-containing protein</fullName>
    </submittedName>
</protein>
<dbReference type="SUPFAM" id="SSF55781">
    <property type="entry name" value="GAF domain-like"/>
    <property type="match status" value="2"/>
</dbReference>
<dbReference type="PANTHER" id="PTHR33121">
    <property type="entry name" value="CYCLIC DI-GMP PHOSPHODIESTERASE PDEF"/>
    <property type="match status" value="1"/>
</dbReference>
<sequence>MSTHAEPAEEPPHEVVLSTALVRALHALLPESAVVRVGWDDPQLGRGQGGWPPVVIDGAPFVDPGVGDGQHGWEYDGARLLLSVVGAAPSPAWWGLARQAMELALQRGRQAGQIKALEEAERLQQALFQIADLAGADLEMGEMLRHVHGVLGTLMYAENCYIVEYDDVREQIRFLYFADQVDDFVADPSQSHDASEMPRSLTVALLRHGKPLSGPSRELLARVVEQEHDPQRGPESLDWLGVPMLRDGRVCGAIVVQSYERAARYGEAERALLGFVAQHVQTAMDRRQAQVRLEQQVERRTQELQRANRSLQDEVAERRRAEQLQTALYNIAEMAMSADSLAQFYGQVHGVVGRLLDARNFYIALVNAAGNGLDFVYSVDEHNASRAPRPFSRGLTEYVVRNRRPLLASRAQIDALLAAGEVREHGARSHCWLGVPLLRDDEVVGAIVVQSYSQNSTFSVHDQRLLTFVAQNIGTGLARQRDQQRLRSAHAELEKRVEERTRELAEVNEKLLGQIGERLRAEQRLTHQAMHDALTGLPNRLHLLDRLQDALALSKREGGPVFAVLFLDLDRFKLVNDSIGHAAGDRMLVEVAKRIVSMAGTEDVVARLGGDEFAVLLQCPQGLAQALDFGQRLLLALQESMWIAGRELFPSGSLGIALWNPRYRTGEELLRDADAAMYRAKAQGHDRCAIFDEDMREEAMRSLDLEADLRRAINNRDFLPFYQPIVRLSDGEVVGHEALLRWQHERRGLLLPGAFLELGEESGLIEQVDWLIYEQVIAGLAKGGHSYVSVNVSPRHFRSAEFSGRLFGLLDAYGADPQRLRLEITEVALLDDGPHTLRILQGLRERGIQVQLDDFGTGFSALSYLHRFPISTLKIDQSFIAGLHGPEVQSTRALVEGVLSLARTLGIETIGEGIETEAQRNTLRELGCDYGQGYLLGRPAPWAHAAA</sequence>
<evidence type="ECO:0000259" key="3">
    <source>
        <dbReference type="PROSITE" id="PS50887"/>
    </source>
</evidence>
<feature type="coiled-coil region" evidence="1">
    <location>
        <begin position="483"/>
        <end position="510"/>
    </location>
</feature>
<dbReference type="InterPro" id="IPR035919">
    <property type="entry name" value="EAL_sf"/>
</dbReference>
<dbReference type="Pfam" id="PF13185">
    <property type="entry name" value="GAF_2"/>
    <property type="match status" value="2"/>
</dbReference>
<gene>
    <name evidence="4" type="ORF">D7Y33_14085</name>
</gene>
<dbReference type="RefSeq" id="WP_049428513.1">
    <property type="nucleotide sequence ID" value="NZ_CP154630.1"/>
</dbReference>
<dbReference type="Gene3D" id="3.30.70.270">
    <property type="match status" value="1"/>
</dbReference>
<dbReference type="Pfam" id="PF00990">
    <property type="entry name" value="GGDEF"/>
    <property type="match status" value="1"/>
</dbReference>
<dbReference type="SMART" id="SM00267">
    <property type="entry name" value="GGDEF"/>
    <property type="match status" value="1"/>
</dbReference>
<evidence type="ECO:0000256" key="1">
    <source>
        <dbReference type="SAM" id="Coils"/>
    </source>
</evidence>
<dbReference type="SUPFAM" id="SSF141868">
    <property type="entry name" value="EAL domain-like"/>
    <property type="match status" value="1"/>
</dbReference>
<dbReference type="Gene3D" id="3.30.450.40">
    <property type="match status" value="2"/>
</dbReference>
<reference evidence="4" key="2">
    <citation type="journal article" date="2020" name="Front. Microbiol.">
        <title>Genetic Variants of the DSF Quorum Sensing System in Stenotrophomonas maltophilia Influence Virulence and Resistance Phenotypes Among Genotypically Diverse Clinical Isolates.</title>
        <authorList>
            <person name="Yero D."/>
            <person name="Huedo P."/>
            <person name="Conchillo-Sole O."/>
            <person name="Martinez-Servat S."/>
            <person name="Mamat U."/>
            <person name="Coves X."/>
            <person name="Llanas F."/>
            <person name="Roca I."/>
            <person name="Vila J."/>
            <person name="Schaible U.E."/>
            <person name="Daura X."/>
            <person name="Gibert I."/>
        </authorList>
    </citation>
    <scope>NUCLEOTIDE SEQUENCE</scope>
    <source>
        <strain evidence="4">OG156</strain>
    </source>
</reference>
<dbReference type="PROSITE" id="PS50883">
    <property type="entry name" value="EAL"/>
    <property type="match status" value="1"/>
</dbReference>
<dbReference type="SMART" id="SM00065">
    <property type="entry name" value="GAF"/>
    <property type="match status" value="2"/>
</dbReference>
<comment type="caution">
    <text evidence="4">The sequence shown here is derived from an EMBL/GenBank/DDBJ whole genome shotgun (WGS) entry which is preliminary data.</text>
</comment>
<dbReference type="OrthoDB" id="9804951at2"/>
<evidence type="ECO:0000313" key="4">
    <source>
        <dbReference type="EMBL" id="MBA0312122.1"/>
    </source>
</evidence>
<dbReference type="CDD" id="cd01949">
    <property type="entry name" value="GGDEF"/>
    <property type="match status" value="1"/>
</dbReference>
<dbReference type="PROSITE" id="PS50887">
    <property type="entry name" value="GGDEF"/>
    <property type="match status" value="1"/>
</dbReference>
<dbReference type="PANTHER" id="PTHR33121:SF70">
    <property type="entry name" value="SIGNALING PROTEIN YKOW"/>
    <property type="match status" value="1"/>
</dbReference>
<dbReference type="NCBIfam" id="TIGR00254">
    <property type="entry name" value="GGDEF"/>
    <property type="match status" value="1"/>
</dbReference>
<evidence type="ECO:0000313" key="5">
    <source>
        <dbReference type="Proteomes" id="UP000822271"/>
    </source>
</evidence>
<dbReference type="Gene3D" id="3.20.20.450">
    <property type="entry name" value="EAL domain"/>
    <property type="match status" value="1"/>
</dbReference>
<dbReference type="SMART" id="SM00052">
    <property type="entry name" value="EAL"/>
    <property type="match status" value="1"/>
</dbReference>
<dbReference type="InterPro" id="IPR050706">
    <property type="entry name" value="Cyclic-di-GMP_PDE-like"/>
</dbReference>
<dbReference type="InterPro" id="IPR043128">
    <property type="entry name" value="Rev_trsase/Diguanyl_cyclase"/>
</dbReference>
<dbReference type="Pfam" id="PF00563">
    <property type="entry name" value="EAL"/>
    <property type="match status" value="1"/>
</dbReference>
<dbReference type="InterPro" id="IPR029016">
    <property type="entry name" value="GAF-like_dom_sf"/>
</dbReference>
<dbReference type="AlphaFoldDB" id="A0A2J0T1B6"/>
<organism evidence="4 5">
    <name type="scientific">Stenotrophomonas maltophilia</name>
    <name type="common">Pseudomonas maltophilia</name>
    <name type="synonym">Xanthomonas maltophilia</name>
    <dbReference type="NCBI Taxonomy" id="40324"/>
    <lineage>
        <taxon>Bacteria</taxon>
        <taxon>Pseudomonadati</taxon>
        <taxon>Pseudomonadota</taxon>
        <taxon>Gammaproteobacteria</taxon>
        <taxon>Lysobacterales</taxon>
        <taxon>Lysobacteraceae</taxon>
        <taxon>Stenotrophomonas</taxon>
        <taxon>Stenotrophomonas maltophilia group</taxon>
    </lineage>
</organism>
<reference evidence="4" key="1">
    <citation type="submission" date="2018-09" db="EMBL/GenBank/DDBJ databases">
        <authorList>
            <person name="Groschel M."/>
            <person name="Kohl T."/>
            <person name="Conchillo-Sole O."/>
            <person name="Mamat U."/>
            <person name="Yero D."/>
            <person name="Niemann S."/>
            <person name="Daura X."/>
            <person name="Gibert I."/>
        </authorList>
    </citation>
    <scope>NUCLEOTIDE SEQUENCE</scope>
    <source>
        <strain evidence="4">OG156</strain>
    </source>
</reference>
<dbReference type="InterPro" id="IPR029787">
    <property type="entry name" value="Nucleotide_cyclase"/>
</dbReference>
<keyword evidence="1" id="KW-0175">Coiled coil</keyword>
<dbReference type="InterPro" id="IPR003018">
    <property type="entry name" value="GAF"/>
</dbReference>
<name>A0A2J0T1B6_STEMA</name>